<keyword evidence="3" id="KW-1185">Reference proteome</keyword>
<protein>
    <submittedName>
        <fullName evidence="2">Uncharacterized membrane protein, DUF485 family</fullName>
    </submittedName>
</protein>
<proteinExistence type="predicted"/>
<dbReference type="PANTHER" id="PTHR38441:SF1">
    <property type="entry name" value="MEMBRANE PROTEIN"/>
    <property type="match status" value="1"/>
</dbReference>
<accession>A0A1I3LJG9</accession>
<keyword evidence="1" id="KW-0812">Transmembrane</keyword>
<dbReference type="InterPro" id="IPR036259">
    <property type="entry name" value="MFS_trans_sf"/>
</dbReference>
<dbReference type="SUPFAM" id="SSF103473">
    <property type="entry name" value="MFS general substrate transporter"/>
    <property type="match status" value="1"/>
</dbReference>
<dbReference type="Proteomes" id="UP000199111">
    <property type="component" value="Unassembled WGS sequence"/>
</dbReference>
<dbReference type="RefSeq" id="WP_031164210.1">
    <property type="nucleotide sequence ID" value="NZ_FOQY01000005.1"/>
</dbReference>
<evidence type="ECO:0000256" key="1">
    <source>
        <dbReference type="SAM" id="Phobius"/>
    </source>
</evidence>
<keyword evidence="1" id="KW-0472">Membrane</keyword>
<organism evidence="2 3">
    <name type="scientific">Streptosporangium canum</name>
    <dbReference type="NCBI Taxonomy" id="324952"/>
    <lineage>
        <taxon>Bacteria</taxon>
        <taxon>Bacillati</taxon>
        <taxon>Actinomycetota</taxon>
        <taxon>Actinomycetes</taxon>
        <taxon>Streptosporangiales</taxon>
        <taxon>Streptosporangiaceae</taxon>
        <taxon>Streptosporangium</taxon>
    </lineage>
</organism>
<feature type="transmembrane region" description="Helical" evidence="1">
    <location>
        <begin position="30"/>
        <end position="52"/>
    </location>
</feature>
<dbReference type="GeneID" id="96297701"/>
<dbReference type="Pfam" id="PF04341">
    <property type="entry name" value="DUF485"/>
    <property type="match status" value="1"/>
</dbReference>
<dbReference type="PANTHER" id="PTHR38441">
    <property type="entry name" value="INTEGRAL MEMBRANE PROTEIN-RELATED"/>
    <property type="match status" value="1"/>
</dbReference>
<name>A0A1I3LJG9_9ACTN</name>
<dbReference type="InterPro" id="IPR007436">
    <property type="entry name" value="DUF485"/>
</dbReference>
<keyword evidence="1" id="KW-1133">Transmembrane helix</keyword>
<sequence>MTTRQHDSSVYEHIQGEERFQELKRRFRSWAFPMTAAFLAWYLLYVVLSAWARDFMGTKVFGNINVALIFGLLQFVSTFLIAWAYSRYAEKKLDPVADEIRHEAEGTTE</sequence>
<evidence type="ECO:0000313" key="2">
    <source>
        <dbReference type="EMBL" id="SFI84847.1"/>
    </source>
</evidence>
<gene>
    <name evidence="2" type="ORF">SAMN05216275_105172</name>
</gene>
<dbReference type="EMBL" id="FOQY01000005">
    <property type="protein sequence ID" value="SFI84847.1"/>
    <property type="molecule type" value="Genomic_DNA"/>
</dbReference>
<feature type="transmembrane region" description="Helical" evidence="1">
    <location>
        <begin position="64"/>
        <end position="85"/>
    </location>
</feature>
<reference evidence="3" key="1">
    <citation type="submission" date="2016-10" db="EMBL/GenBank/DDBJ databases">
        <authorList>
            <person name="Varghese N."/>
            <person name="Submissions S."/>
        </authorList>
    </citation>
    <scope>NUCLEOTIDE SEQUENCE [LARGE SCALE GENOMIC DNA]</scope>
    <source>
        <strain evidence="3">CGMCC 4.2126</strain>
    </source>
</reference>
<dbReference type="AlphaFoldDB" id="A0A1I3LJG9"/>
<evidence type="ECO:0000313" key="3">
    <source>
        <dbReference type="Proteomes" id="UP000199111"/>
    </source>
</evidence>